<dbReference type="RefSeq" id="WP_146323543.1">
    <property type="nucleotide sequence ID" value="NZ_BAABLR010000027.1"/>
</dbReference>
<protein>
    <recommendedName>
        <fullName evidence="4">Low molecular weight antigen MTB12-like C-terminal domain-containing protein</fullName>
    </recommendedName>
</protein>
<proteinExistence type="inferred from homology"/>
<evidence type="ECO:0000256" key="2">
    <source>
        <dbReference type="ARBA" id="ARBA00093774"/>
    </source>
</evidence>
<evidence type="ECO:0000313" key="6">
    <source>
        <dbReference type="Proteomes" id="UP000320791"/>
    </source>
</evidence>
<dbReference type="Proteomes" id="UP000320791">
    <property type="component" value="Unassembled WGS sequence"/>
</dbReference>
<comment type="similarity">
    <text evidence="2">Belongs to the MTB12 family.</text>
</comment>
<accession>A0A5C5UT60</accession>
<dbReference type="AlphaFoldDB" id="A0A5C5UT60"/>
<comment type="caution">
    <text evidence="5">The sequence shown here is derived from an EMBL/GenBank/DDBJ whole genome shotgun (WGS) entry which is preliminary data.</text>
</comment>
<reference evidence="5 6" key="1">
    <citation type="submission" date="2019-08" db="EMBL/GenBank/DDBJ databases">
        <authorList>
            <person name="Lei W."/>
        </authorList>
    </citation>
    <scope>NUCLEOTIDE SEQUENCE [LARGE SCALE GENOMIC DNA]</scope>
    <source>
        <strain evidence="5 6">CCUG 58627</strain>
    </source>
</reference>
<feature type="region of interest" description="Disordered" evidence="3">
    <location>
        <begin position="158"/>
        <end position="204"/>
    </location>
</feature>
<dbReference type="EMBL" id="VOHM01000003">
    <property type="protein sequence ID" value="TWT28782.1"/>
    <property type="molecule type" value="Genomic_DNA"/>
</dbReference>
<feature type="compositionally biased region" description="Low complexity" evidence="3">
    <location>
        <begin position="19"/>
        <end position="44"/>
    </location>
</feature>
<evidence type="ECO:0000256" key="1">
    <source>
        <dbReference type="ARBA" id="ARBA00022729"/>
    </source>
</evidence>
<dbReference type="InterPro" id="IPR058644">
    <property type="entry name" value="Mtb12-like_C"/>
</dbReference>
<evidence type="ECO:0000259" key="4">
    <source>
        <dbReference type="Pfam" id="PF26580"/>
    </source>
</evidence>
<sequence>MLTACGSLPGNIPFLGGDSSTSSSAATSSSQASSAATSASAPQPTAEDLNAVLAIATDPNASVEDKIKTVEGGETAPELFETMTRSKQESGADFQVVPPVLPGYTPNSVLATVNFTLPDREPQVADNVEFIYEENTWKLSKTWACTLITNTVPPEQVPQMCQGDVPAPVPPPAGEPPAAPAPAPGEVPPAEAPAPAPEAPAPNP</sequence>
<dbReference type="OrthoDB" id="4567960at2"/>
<evidence type="ECO:0000313" key="5">
    <source>
        <dbReference type="EMBL" id="TWT28782.1"/>
    </source>
</evidence>
<keyword evidence="1" id="KW-0732">Signal</keyword>
<organism evidence="5 6">
    <name type="scientific">Corynebacterium canis</name>
    <dbReference type="NCBI Taxonomy" id="679663"/>
    <lineage>
        <taxon>Bacteria</taxon>
        <taxon>Bacillati</taxon>
        <taxon>Actinomycetota</taxon>
        <taxon>Actinomycetes</taxon>
        <taxon>Mycobacteriales</taxon>
        <taxon>Corynebacteriaceae</taxon>
        <taxon>Corynebacterium</taxon>
    </lineage>
</organism>
<dbReference type="Pfam" id="PF26580">
    <property type="entry name" value="Mtb12_C"/>
    <property type="match status" value="1"/>
</dbReference>
<gene>
    <name evidence="5" type="ORF">FRX94_02060</name>
</gene>
<feature type="domain" description="Low molecular weight antigen MTB12-like C-terminal" evidence="4">
    <location>
        <begin position="42"/>
        <end position="154"/>
    </location>
</feature>
<keyword evidence="6" id="KW-1185">Reference proteome</keyword>
<feature type="region of interest" description="Disordered" evidence="3">
    <location>
        <begin position="1"/>
        <end position="44"/>
    </location>
</feature>
<evidence type="ECO:0000256" key="3">
    <source>
        <dbReference type="SAM" id="MobiDB-lite"/>
    </source>
</evidence>
<feature type="compositionally biased region" description="Pro residues" evidence="3">
    <location>
        <begin position="167"/>
        <end position="204"/>
    </location>
</feature>
<name>A0A5C5UT60_9CORY</name>